<proteinExistence type="predicted"/>
<dbReference type="InterPro" id="IPR016193">
    <property type="entry name" value="Cytidine_deaminase-like"/>
</dbReference>
<dbReference type="Proteomes" id="UP000177171">
    <property type="component" value="Unassembled WGS sequence"/>
</dbReference>
<dbReference type="AlphaFoldDB" id="A0A1G2LSU4"/>
<evidence type="ECO:0000259" key="1">
    <source>
        <dbReference type="PROSITE" id="PS51747"/>
    </source>
</evidence>
<comment type="caution">
    <text evidence="2">The sequence shown here is derived from an EMBL/GenBank/DDBJ whole genome shotgun (WGS) entry which is preliminary data.</text>
</comment>
<sequence>MQAKIALFPLNNSPFSKELEIAKKEAEKTRHKMRHGALIIDKKRKIYLTGSNSPCDALTPFWILYSKCHPNSMRHAEISALAKTPCKNIMKIFNLKPMDILRGATVFTYRLSKTGVTGVSRPCPKICWPALKALGFKDAVYIARCNNELMVAREYF</sequence>
<dbReference type="EMBL" id="MHQY01000005">
    <property type="protein sequence ID" value="OHA14613.1"/>
    <property type="molecule type" value="Genomic_DNA"/>
</dbReference>
<dbReference type="PROSITE" id="PS51747">
    <property type="entry name" value="CYT_DCMP_DEAMINASES_2"/>
    <property type="match status" value="1"/>
</dbReference>
<feature type="domain" description="CMP/dCMP-type deaminase" evidence="1">
    <location>
        <begin position="10"/>
        <end position="156"/>
    </location>
</feature>
<reference evidence="2 3" key="1">
    <citation type="journal article" date="2016" name="Nat. Commun.">
        <title>Thousands of microbial genomes shed light on interconnected biogeochemical processes in an aquifer system.</title>
        <authorList>
            <person name="Anantharaman K."/>
            <person name="Brown C.T."/>
            <person name="Hug L.A."/>
            <person name="Sharon I."/>
            <person name="Castelle C.J."/>
            <person name="Probst A.J."/>
            <person name="Thomas B.C."/>
            <person name="Singh A."/>
            <person name="Wilkins M.J."/>
            <person name="Karaoz U."/>
            <person name="Brodie E.L."/>
            <person name="Williams K.H."/>
            <person name="Hubbard S.S."/>
            <person name="Banfield J.F."/>
        </authorList>
    </citation>
    <scope>NUCLEOTIDE SEQUENCE [LARGE SCALE GENOMIC DNA]</scope>
</reference>
<dbReference type="GO" id="GO:0003824">
    <property type="term" value="F:catalytic activity"/>
    <property type="evidence" value="ECO:0007669"/>
    <property type="project" value="InterPro"/>
</dbReference>
<evidence type="ECO:0000313" key="2">
    <source>
        <dbReference type="EMBL" id="OHA14613.1"/>
    </source>
</evidence>
<dbReference type="InterPro" id="IPR002125">
    <property type="entry name" value="CMP_dCMP_dom"/>
</dbReference>
<gene>
    <name evidence="2" type="ORF">A3G49_05480</name>
</gene>
<name>A0A1G2LSU4_9BACT</name>
<evidence type="ECO:0000313" key="3">
    <source>
        <dbReference type="Proteomes" id="UP000177171"/>
    </source>
</evidence>
<organism evidence="2 3">
    <name type="scientific">Candidatus Sungbacteria bacterium RIFCSPLOWO2_12_FULL_41_11</name>
    <dbReference type="NCBI Taxonomy" id="1802286"/>
    <lineage>
        <taxon>Bacteria</taxon>
        <taxon>Candidatus Sungiibacteriota</taxon>
    </lineage>
</organism>
<accession>A0A1G2LSU4</accession>
<dbReference type="SUPFAM" id="SSF53927">
    <property type="entry name" value="Cytidine deaminase-like"/>
    <property type="match status" value="1"/>
</dbReference>
<dbReference type="Gene3D" id="3.40.140.10">
    <property type="entry name" value="Cytidine Deaminase, domain 2"/>
    <property type="match status" value="1"/>
</dbReference>
<protein>
    <recommendedName>
        <fullName evidence="1">CMP/dCMP-type deaminase domain-containing protein</fullName>
    </recommendedName>
</protein>